<dbReference type="Pfam" id="PF00089">
    <property type="entry name" value="Trypsin"/>
    <property type="match status" value="1"/>
</dbReference>
<feature type="signal peptide" evidence="10">
    <location>
        <begin position="1"/>
        <end position="33"/>
    </location>
</feature>
<evidence type="ECO:0000313" key="13">
    <source>
        <dbReference type="EMBL" id="GES28240.1"/>
    </source>
</evidence>
<dbReference type="PIRSF" id="PIRSF001134">
    <property type="entry name" value="Streptogrisin"/>
    <property type="match status" value="1"/>
</dbReference>
<dbReference type="InterPro" id="IPR043504">
    <property type="entry name" value="Peptidase_S1_PA_chymotrypsin"/>
</dbReference>
<evidence type="ECO:0000259" key="12">
    <source>
        <dbReference type="Pfam" id="PF02983"/>
    </source>
</evidence>
<dbReference type="CDD" id="cd21112">
    <property type="entry name" value="alphaLP-like"/>
    <property type="match status" value="1"/>
</dbReference>
<dbReference type="SUPFAM" id="SSF50494">
    <property type="entry name" value="Trypsin-like serine proteases"/>
    <property type="match status" value="1"/>
</dbReference>
<dbReference type="InterPro" id="IPR033116">
    <property type="entry name" value="TRYPSIN_SER"/>
</dbReference>
<name>A0A5J4L9S1_9ACTN</name>
<dbReference type="RefSeq" id="WP_086719998.1">
    <property type="nucleotide sequence ID" value="NZ_BLAG01000004.1"/>
</dbReference>
<dbReference type="InterPro" id="IPR001254">
    <property type="entry name" value="Trypsin_dom"/>
</dbReference>
<dbReference type="OrthoDB" id="8781117at2"/>
<dbReference type="Pfam" id="PF02983">
    <property type="entry name" value="Pro_Al_protease"/>
    <property type="match status" value="1"/>
</dbReference>
<feature type="domain" description="Peptidase S1" evidence="11">
    <location>
        <begin position="198"/>
        <end position="350"/>
    </location>
</feature>
<keyword evidence="14" id="KW-1185">Reference proteome</keyword>
<dbReference type="GO" id="GO:0004252">
    <property type="term" value="F:serine-type endopeptidase activity"/>
    <property type="evidence" value="ECO:0007669"/>
    <property type="project" value="InterPro"/>
</dbReference>
<feature type="chain" id="PRO_5023896845" evidence="10">
    <location>
        <begin position="34"/>
        <end position="359"/>
    </location>
</feature>
<dbReference type="PRINTS" id="PR00861">
    <property type="entry name" value="ALYTICPTASE"/>
</dbReference>
<dbReference type="InterPro" id="IPR009003">
    <property type="entry name" value="Peptidase_S1_PA"/>
</dbReference>
<gene>
    <name evidence="13" type="ORF">San01_07270</name>
</gene>
<dbReference type="PROSITE" id="PS00135">
    <property type="entry name" value="TRYPSIN_SER"/>
    <property type="match status" value="1"/>
</dbReference>
<evidence type="ECO:0000256" key="8">
    <source>
        <dbReference type="PIRSR" id="PIRSR001134-1"/>
    </source>
</evidence>
<keyword evidence="5" id="KW-0720">Serine protease</keyword>
<dbReference type="Gene3D" id="2.40.10.10">
    <property type="entry name" value="Trypsin-like serine proteases"/>
    <property type="match status" value="2"/>
</dbReference>
<feature type="disulfide bond" evidence="9">
    <location>
        <begin position="309"/>
        <end position="336"/>
    </location>
</feature>
<evidence type="ECO:0000313" key="14">
    <source>
        <dbReference type="Proteomes" id="UP000325598"/>
    </source>
</evidence>
<keyword evidence="4" id="KW-0378">Hydrolase</keyword>
<keyword evidence="3 10" id="KW-0732">Signal</keyword>
<comment type="caution">
    <text evidence="13">The sequence shown here is derived from an EMBL/GenBank/DDBJ whole genome shotgun (WGS) entry which is preliminary data.</text>
</comment>
<evidence type="ECO:0000256" key="10">
    <source>
        <dbReference type="SAM" id="SignalP"/>
    </source>
</evidence>
<feature type="disulfide bond" evidence="9">
    <location>
        <begin position="185"/>
        <end position="205"/>
    </location>
</feature>
<feature type="domain" description="Peptidase S1A alpha-lytic prodomain" evidence="12">
    <location>
        <begin position="100"/>
        <end position="155"/>
    </location>
</feature>
<proteinExistence type="inferred from homology"/>
<dbReference type="InterPro" id="IPR004236">
    <property type="entry name" value="Pept_S1_alpha_lytic"/>
</dbReference>
<evidence type="ECO:0000256" key="9">
    <source>
        <dbReference type="PIRSR" id="PIRSR001134-2"/>
    </source>
</evidence>
<dbReference type="EMBL" id="BLAG01000004">
    <property type="protein sequence ID" value="GES28240.1"/>
    <property type="molecule type" value="Genomic_DNA"/>
</dbReference>
<evidence type="ECO:0000256" key="6">
    <source>
        <dbReference type="ARBA" id="ARBA00023145"/>
    </source>
</evidence>
<evidence type="ECO:0000256" key="5">
    <source>
        <dbReference type="ARBA" id="ARBA00022825"/>
    </source>
</evidence>
<dbReference type="InterPro" id="IPR018114">
    <property type="entry name" value="TRYPSIN_HIS"/>
</dbReference>
<keyword evidence="7 9" id="KW-1015">Disulfide bond</keyword>
<dbReference type="GO" id="GO:0006508">
    <property type="term" value="P:proteolysis"/>
    <property type="evidence" value="ECO:0007669"/>
    <property type="project" value="UniProtKB-KW"/>
</dbReference>
<evidence type="ECO:0000259" key="11">
    <source>
        <dbReference type="Pfam" id="PF00089"/>
    </source>
</evidence>
<keyword evidence="6" id="KW-0865">Zymogen</keyword>
<feature type="active site" description="Charge relay system" evidence="8">
    <location>
        <position position="204"/>
    </location>
</feature>
<organism evidence="13 14">
    <name type="scientific">Streptomyces angustmyceticus</name>
    <dbReference type="NCBI Taxonomy" id="285578"/>
    <lineage>
        <taxon>Bacteria</taxon>
        <taxon>Bacillati</taxon>
        <taxon>Actinomycetota</taxon>
        <taxon>Actinomycetes</taxon>
        <taxon>Kitasatosporales</taxon>
        <taxon>Streptomycetaceae</taxon>
        <taxon>Streptomyces</taxon>
    </lineage>
</organism>
<protein>
    <submittedName>
        <fullName evidence="13">Serine protease</fullName>
    </submittedName>
</protein>
<evidence type="ECO:0000256" key="2">
    <source>
        <dbReference type="ARBA" id="ARBA00022670"/>
    </source>
</evidence>
<dbReference type="GO" id="GO:0005576">
    <property type="term" value="C:extracellular region"/>
    <property type="evidence" value="ECO:0007669"/>
    <property type="project" value="InterPro"/>
</dbReference>
<dbReference type="GeneID" id="96749375"/>
<evidence type="ECO:0000256" key="7">
    <source>
        <dbReference type="ARBA" id="ARBA00023157"/>
    </source>
</evidence>
<reference evidence="13 14" key="1">
    <citation type="submission" date="2019-10" db="EMBL/GenBank/DDBJ databases">
        <title>Whole genome shotgun sequence of Streptomyces angustmyceticus NBRC 3934.</title>
        <authorList>
            <person name="Hosoyama A."/>
            <person name="Ichikawa N."/>
            <person name="Kimura A."/>
            <person name="Kitahashi Y."/>
            <person name="Komaki H."/>
            <person name="Uohara A."/>
        </authorList>
    </citation>
    <scope>NUCLEOTIDE SEQUENCE [LARGE SCALE GENOMIC DNA]</scope>
    <source>
        <strain evidence="13 14">NBRC 3934</strain>
    </source>
</reference>
<dbReference type="AlphaFoldDB" id="A0A5J4L9S1"/>
<keyword evidence="2 13" id="KW-0645">Protease</keyword>
<feature type="active site" description="Charge relay system" evidence="8">
    <location>
        <position position="233"/>
    </location>
</feature>
<evidence type="ECO:0000256" key="1">
    <source>
        <dbReference type="ARBA" id="ARBA00007664"/>
    </source>
</evidence>
<evidence type="ECO:0000256" key="4">
    <source>
        <dbReference type="ARBA" id="ARBA00022801"/>
    </source>
</evidence>
<dbReference type="PROSITE" id="PS00134">
    <property type="entry name" value="TRYPSIN_HIS"/>
    <property type="match status" value="1"/>
</dbReference>
<comment type="similarity">
    <text evidence="1">Belongs to the peptidase S1 family.</text>
</comment>
<dbReference type="InterPro" id="IPR001316">
    <property type="entry name" value="Pept_S1A_streptogrisin"/>
</dbReference>
<dbReference type="Proteomes" id="UP000325598">
    <property type="component" value="Unassembled WGS sequence"/>
</dbReference>
<sequence>MKHTRVPQSRTVLGSVGTVALIAAALTLQSAQAAPAKADAEPPTATAAAQRARTISSALGPDAAGFYYDAPHRKLVVNVTTRTAAAKVRGAGAEAKLVRHSLTSLNAARATLKQKATIVGTSWAMDPKSNQVVVVADRTVTGDRLTQLKKVVASLGDRAVLKQSPGALRPLIAGGNAIWGTAARCSLGFNVIRDGQPYFLTAGHCANAVRSWSASQGGPEFAVTEAGSFPGDDFGIAKYTDATDAHPGRVDLYNGSMQAIGKVGDAIVGEPVRRSGSSTRLRSGDVIAVEVTANYQEGPVDDLVQASICAESGDSGGPLFEGDTALGITSGGRGTCASNGESFYQPVREALEKTGSHLG</sequence>
<accession>A0A5J4L9S1</accession>
<evidence type="ECO:0000256" key="3">
    <source>
        <dbReference type="ARBA" id="ARBA00022729"/>
    </source>
</evidence>
<feature type="active site" description="Charge relay system" evidence="8">
    <location>
        <position position="315"/>
    </location>
</feature>